<dbReference type="InParanoid" id="C1GDZ3"/>
<name>C1GDZ3_PARBD</name>
<dbReference type="GeneID" id="22584401"/>
<accession>C1GDZ3</accession>
<evidence type="ECO:0000313" key="2">
    <source>
        <dbReference type="Proteomes" id="UP000001628"/>
    </source>
</evidence>
<proteinExistence type="predicted"/>
<dbReference type="AlphaFoldDB" id="C1GDZ3"/>
<gene>
    <name evidence="1" type="ORF">PADG_05479</name>
</gene>
<dbReference type="Proteomes" id="UP000001628">
    <property type="component" value="Unassembled WGS sequence"/>
</dbReference>
<reference evidence="1 2" key="1">
    <citation type="journal article" date="2011" name="PLoS Genet.">
        <title>Comparative genomic analysis of human fungal pathogens causing paracoccidioidomycosis.</title>
        <authorList>
            <person name="Desjardins C.A."/>
            <person name="Champion M.D."/>
            <person name="Holder J.W."/>
            <person name="Muszewska A."/>
            <person name="Goldberg J."/>
            <person name="Bailao A.M."/>
            <person name="Brigido M.M."/>
            <person name="Ferreira M.E."/>
            <person name="Garcia A.M."/>
            <person name="Grynberg M."/>
            <person name="Gujja S."/>
            <person name="Heiman D.I."/>
            <person name="Henn M.R."/>
            <person name="Kodira C.D."/>
            <person name="Leon-Narvaez H."/>
            <person name="Longo L.V."/>
            <person name="Ma L.J."/>
            <person name="Malavazi I."/>
            <person name="Matsuo A.L."/>
            <person name="Morais F.V."/>
            <person name="Pereira M."/>
            <person name="Rodriguez-Brito S."/>
            <person name="Sakthikumar S."/>
            <person name="Salem-Izacc S.M."/>
            <person name="Sykes S.M."/>
            <person name="Teixeira M.M."/>
            <person name="Vallejo M.C."/>
            <person name="Walter M.E."/>
            <person name="Yandava C."/>
            <person name="Young S."/>
            <person name="Zeng Q."/>
            <person name="Zucker J."/>
            <person name="Felipe M.S."/>
            <person name="Goldman G.H."/>
            <person name="Haas B.J."/>
            <person name="McEwen J.G."/>
            <person name="Nino-Vega G."/>
            <person name="Puccia R."/>
            <person name="San-Blas G."/>
            <person name="Soares C.M."/>
            <person name="Birren B.W."/>
            <person name="Cuomo C.A."/>
        </authorList>
    </citation>
    <scope>NUCLEOTIDE SEQUENCE [LARGE SCALE GENOMIC DNA]</scope>
    <source>
        <strain evidence="1 2">Pb18</strain>
    </source>
</reference>
<organism evidence="1 2">
    <name type="scientific">Paracoccidioides brasiliensis (strain Pb18)</name>
    <dbReference type="NCBI Taxonomy" id="502780"/>
    <lineage>
        <taxon>Eukaryota</taxon>
        <taxon>Fungi</taxon>
        <taxon>Dikarya</taxon>
        <taxon>Ascomycota</taxon>
        <taxon>Pezizomycotina</taxon>
        <taxon>Eurotiomycetes</taxon>
        <taxon>Eurotiomycetidae</taxon>
        <taxon>Onygenales</taxon>
        <taxon>Ajellomycetaceae</taxon>
        <taxon>Paracoccidioides</taxon>
    </lineage>
</organism>
<dbReference type="VEuPathDB" id="FungiDB:PADG_05479"/>
<dbReference type="KEGG" id="pbn:PADG_05479"/>
<evidence type="ECO:0000313" key="1">
    <source>
        <dbReference type="EMBL" id="EEH49400.1"/>
    </source>
</evidence>
<protein>
    <submittedName>
        <fullName evidence="1">Uncharacterized protein</fullName>
    </submittedName>
</protein>
<dbReference type="EMBL" id="KN275962">
    <property type="protein sequence ID" value="EEH49400.1"/>
    <property type="molecule type" value="Genomic_DNA"/>
</dbReference>
<keyword evidence="2" id="KW-1185">Reference proteome</keyword>
<dbReference type="HOGENOM" id="CLU_2027430_0_0_1"/>
<dbReference type="OrthoDB" id="10348548at2759"/>
<dbReference type="OMA" id="CESTHSR"/>
<dbReference type="RefSeq" id="XP_010761019.1">
    <property type="nucleotide sequence ID" value="XM_010762717.1"/>
</dbReference>
<sequence>MPQFIPSSILPLWPSSQVPSRGRKNIDALVQKLPAPTMVLLDYAAEVLIGREDPADSLVVAAEMTRHNANGLALDENVCFPPVRNEGLFNKYKHEFPKDAAPSYDSCESTHSRFQRGEVDEVNIG</sequence>
<dbReference type="eggNOG" id="ENOG502RN5C">
    <property type="taxonomic scope" value="Eukaryota"/>
</dbReference>